<name>A0A8X6RKL8_TRICX</name>
<reference evidence="2" key="1">
    <citation type="submission" date="2020-08" db="EMBL/GenBank/DDBJ databases">
        <title>Multicomponent nature underlies the extraordinary mechanical properties of spider dragline silk.</title>
        <authorList>
            <person name="Kono N."/>
            <person name="Nakamura H."/>
            <person name="Mori M."/>
            <person name="Yoshida Y."/>
            <person name="Ohtoshi R."/>
            <person name="Malay A.D."/>
            <person name="Moran D.A.P."/>
            <person name="Tomita M."/>
            <person name="Numata K."/>
            <person name="Arakawa K."/>
        </authorList>
    </citation>
    <scope>NUCLEOTIDE SEQUENCE</scope>
</reference>
<feature type="compositionally biased region" description="Basic and acidic residues" evidence="1">
    <location>
        <begin position="11"/>
        <end position="29"/>
    </location>
</feature>
<keyword evidence="3" id="KW-1185">Reference proteome</keyword>
<dbReference type="EMBL" id="BMAU01021173">
    <property type="protein sequence ID" value="GFX93291.1"/>
    <property type="molecule type" value="Genomic_DNA"/>
</dbReference>
<dbReference type="Proteomes" id="UP000887159">
    <property type="component" value="Unassembled WGS sequence"/>
</dbReference>
<feature type="region of interest" description="Disordered" evidence="1">
    <location>
        <begin position="1"/>
        <end position="32"/>
    </location>
</feature>
<accession>A0A8X6RKL8</accession>
<proteinExistence type="predicted"/>
<gene>
    <name evidence="2" type="ORF">TNCV_150981</name>
</gene>
<protein>
    <submittedName>
        <fullName evidence="2">Uncharacterized protein</fullName>
    </submittedName>
</protein>
<evidence type="ECO:0000256" key="1">
    <source>
        <dbReference type="SAM" id="MobiDB-lite"/>
    </source>
</evidence>
<feature type="compositionally biased region" description="Polar residues" evidence="1">
    <location>
        <begin position="1"/>
        <end position="10"/>
    </location>
</feature>
<evidence type="ECO:0000313" key="2">
    <source>
        <dbReference type="EMBL" id="GFX93291.1"/>
    </source>
</evidence>
<organism evidence="2 3">
    <name type="scientific">Trichonephila clavipes</name>
    <name type="common">Golden silk orbweaver</name>
    <name type="synonym">Nephila clavipes</name>
    <dbReference type="NCBI Taxonomy" id="2585209"/>
    <lineage>
        <taxon>Eukaryota</taxon>
        <taxon>Metazoa</taxon>
        <taxon>Ecdysozoa</taxon>
        <taxon>Arthropoda</taxon>
        <taxon>Chelicerata</taxon>
        <taxon>Arachnida</taxon>
        <taxon>Araneae</taxon>
        <taxon>Araneomorphae</taxon>
        <taxon>Entelegynae</taxon>
        <taxon>Araneoidea</taxon>
        <taxon>Nephilidae</taxon>
        <taxon>Trichonephila</taxon>
    </lineage>
</organism>
<dbReference type="AlphaFoldDB" id="A0A8X6RKL8"/>
<evidence type="ECO:0000313" key="3">
    <source>
        <dbReference type="Proteomes" id="UP000887159"/>
    </source>
</evidence>
<sequence>MGRGRTLSTKRSNEAERRRGRGKTQEGKRDSRRMRIRKQCLCFDNWIVMRFNRFKDISREFSDLDTLREDCGIIRKQASTDGGVLWKVVCVNVVQVRRKDRSLRDPREARSRVRGNDAKRTGLNVRHWCLYNCPQFMKTPPQSLYLAQ</sequence>
<comment type="caution">
    <text evidence="2">The sequence shown here is derived from an EMBL/GenBank/DDBJ whole genome shotgun (WGS) entry which is preliminary data.</text>
</comment>